<dbReference type="OrthoDB" id="669636at2"/>
<evidence type="ECO:0008006" key="4">
    <source>
        <dbReference type="Google" id="ProtNLM"/>
    </source>
</evidence>
<evidence type="ECO:0000256" key="1">
    <source>
        <dbReference type="SAM" id="SignalP"/>
    </source>
</evidence>
<sequence>MKTFTLLAALVAVTTLSTAQTREIYTNANFKTLAKDHKVLAVLPFKTTLQLRPKEVEKNGGPAGVAALEKREGLDVQSAVHSYFLKRKESKDLIVDVQDVNRTNALLERNAVTYETLSSFMPEELAKMLGVDGIVSGTFESTQPMSNGAAIAMSLAVGFAGPTNTGKTTISINDGKTGDLLWKYDKTLSRGFGSNTSTIITTIMRKASRQLPYDKDYRD</sequence>
<dbReference type="AlphaFoldDB" id="A0A2T0S771"/>
<proteinExistence type="predicted"/>
<dbReference type="EMBL" id="PVTE01000026">
    <property type="protein sequence ID" value="PRY29260.1"/>
    <property type="molecule type" value="Genomic_DNA"/>
</dbReference>
<organism evidence="2 3">
    <name type="scientific">Spirosoma oryzae</name>
    <dbReference type="NCBI Taxonomy" id="1469603"/>
    <lineage>
        <taxon>Bacteria</taxon>
        <taxon>Pseudomonadati</taxon>
        <taxon>Bacteroidota</taxon>
        <taxon>Cytophagia</taxon>
        <taxon>Cytophagales</taxon>
        <taxon>Cytophagaceae</taxon>
        <taxon>Spirosoma</taxon>
    </lineage>
</organism>
<reference evidence="2 3" key="1">
    <citation type="submission" date="2018-03" db="EMBL/GenBank/DDBJ databases">
        <title>Genomic Encyclopedia of Archaeal and Bacterial Type Strains, Phase II (KMG-II): from individual species to whole genera.</title>
        <authorList>
            <person name="Goeker M."/>
        </authorList>
    </citation>
    <scope>NUCLEOTIDE SEQUENCE [LARGE SCALE GENOMIC DNA]</scope>
    <source>
        <strain evidence="2 3">DSM 28354</strain>
    </source>
</reference>
<accession>A0A2T0S771</accession>
<name>A0A2T0S771_9BACT</name>
<evidence type="ECO:0000313" key="3">
    <source>
        <dbReference type="Proteomes" id="UP000238375"/>
    </source>
</evidence>
<dbReference type="Gene3D" id="3.40.50.10610">
    <property type="entry name" value="ABC-type transport auxiliary lipoprotein component"/>
    <property type="match status" value="1"/>
</dbReference>
<keyword evidence="1" id="KW-0732">Signal</keyword>
<gene>
    <name evidence="2" type="ORF">CLV58_12642</name>
</gene>
<protein>
    <recommendedName>
        <fullName evidence="4">DUF3313 domain-containing protein</fullName>
    </recommendedName>
</protein>
<dbReference type="RefSeq" id="WP_106140145.1">
    <property type="nucleotide sequence ID" value="NZ_PVTE01000026.1"/>
</dbReference>
<keyword evidence="3" id="KW-1185">Reference proteome</keyword>
<dbReference type="Proteomes" id="UP000238375">
    <property type="component" value="Unassembled WGS sequence"/>
</dbReference>
<feature type="signal peptide" evidence="1">
    <location>
        <begin position="1"/>
        <end position="19"/>
    </location>
</feature>
<feature type="chain" id="PRO_5015674447" description="DUF3313 domain-containing protein" evidence="1">
    <location>
        <begin position="20"/>
        <end position="219"/>
    </location>
</feature>
<comment type="caution">
    <text evidence="2">The sequence shown here is derived from an EMBL/GenBank/DDBJ whole genome shotgun (WGS) entry which is preliminary data.</text>
</comment>
<evidence type="ECO:0000313" key="2">
    <source>
        <dbReference type="EMBL" id="PRY29260.1"/>
    </source>
</evidence>